<proteinExistence type="predicted"/>
<accession>A0A4Y9Z367</accession>
<sequence>MIASNGLYFASPDQNIWDINLPNNWALRQPDYPSTATYQGQVPHSEYADWRANNITAAIQRQPTMPKHVICSGDLKPSGGPFPGDGNDWNAYGRPEGHGRVSADGGPIVRRAWFDVQCGWVDDEIEDTSTTLDEAEFLLERTLRRPEGSRRQIDSLGEHSGGTQSYSTIDTLPPHFDCCANARARAWQKVLIALGRHQDKATRPVTVRRGF</sequence>
<dbReference type="AlphaFoldDB" id="A0A4Y9Z367"/>
<feature type="region of interest" description="Disordered" evidence="1">
    <location>
        <begin position="148"/>
        <end position="167"/>
    </location>
</feature>
<comment type="caution">
    <text evidence="2">The sequence shown here is derived from an EMBL/GenBank/DDBJ whole genome shotgun (WGS) entry which is preliminary data.</text>
</comment>
<organism evidence="2 3">
    <name type="scientific">Rhodofomes roseus</name>
    <dbReference type="NCBI Taxonomy" id="34475"/>
    <lineage>
        <taxon>Eukaryota</taxon>
        <taxon>Fungi</taxon>
        <taxon>Dikarya</taxon>
        <taxon>Basidiomycota</taxon>
        <taxon>Agaricomycotina</taxon>
        <taxon>Agaricomycetes</taxon>
        <taxon>Polyporales</taxon>
        <taxon>Rhodofomes</taxon>
    </lineage>
</organism>
<protein>
    <submittedName>
        <fullName evidence="2">Uncharacterized protein</fullName>
    </submittedName>
</protein>
<feature type="compositionally biased region" description="Basic and acidic residues" evidence="1">
    <location>
        <begin position="148"/>
        <end position="157"/>
    </location>
</feature>
<name>A0A4Y9Z367_9APHY</name>
<evidence type="ECO:0000313" key="3">
    <source>
        <dbReference type="Proteomes" id="UP000298390"/>
    </source>
</evidence>
<dbReference type="EMBL" id="SEKV01000044">
    <property type="protein sequence ID" value="TFY67829.1"/>
    <property type="molecule type" value="Genomic_DNA"/>
</dbReference>
<evidence type="ECO:0000256" key="1">
    <source>
        <dbReference type="SAM" id="MobiDB-lite"/>
    </source>
</evidence>
<reference evidence="2 3" key="1">
    <citation type="submission" date="2019-01" db="EMBL/GenBank/DDBJ databases">
        <title>Genome sequencing of the rare red list fungi Fomitopsis rosea.</title>
        <authorList>
            <person name="Buettner E."/>
            <person name="Kellner H."/>
        </authorList>
    </citation>
    <scope>NUCLEOTIDE SEQUENCE [LARGE SCALE GENOMIC DNA]</scope>
    <source>
        <strain evidence="2 3">DSM 105464</strain>
    </source>
</reference>
<evidence type="ECO:0000313" key="2">
    <source>
        <dbReference type="EMBL" id="TFY67829.1"/>
    </source>
</evidence>
<gene>
    <name evidence="2" type="ORF">EVJ58_g1391</name>
</gene>
<dbReference type="Proteomes" id="UP000298390">
    <property type="component" value="Unassembled WGS sequence"/>
</dbReference>